<dbReference type="Pfam" id="PF13302">
    <property type="entry name" value="Acetyltransf_3"/>
    <property type="match status" value="1"/>
</dbReference>
<evidence type="ECO:0000313" key="4">
    <source>
        <dbReference type="Proteomes" id="UP000501891"/>
    </source>
</evidence>
<dbReference type="EMBL" id="CP051775">
    <property type="protein sequence ID" value="QJE72070.1"/>
    <property type="molecule type" value="Genomic_DNA"/>
</dbReference>
<dbReference type="SUPFAM" id="SSF55729">
    <property type="entry name" value="Acyl-CoA N-acyltransferases (Nat)"/>
    <property type="match status" value="1"/>
</dbReference>
<dbReference type="Gene3D" id="3.40.630.30">
    <property type="match status" value="1"/>
</dbReference>
<dbReference type="InterPro" id="IPR000182">
    <property type="entry name" value="GNAT_dom"/>
</dbReference>
<feature type="domain" description="N-acetyltransferase" evidence="2">
    <location>
        <begin position="4"/>
        <end position="142"/>
    </location>
</feature>
<accession>A0A858R3T1</accession>
<keyword evidence="4" id="KW-1185">Reference proteome</keyword>
<evidence type="ECO:0000313" key="3">
    <source>
        <dbReference type="EMBL" id="QJE72070.1"/>
    </source>
</evidence>
<organism evidence="3 4">
    <name type="scientific">Aerophototrophica crusticola</name>
    <dbReference type="NCBI Taxonomy" id="1709002"/>
    <lineage>
        <taxon>Bacteria</taxon>
        <taxon>Pseudomonadati</taxon>
        <taxon>Pseudomonadota</taxon>
        <taxon>Alphaproteobacteria</taxon>
        <taxon>Rhodospirillales</taxon>
        <taxon>Rhodospirillaceae</taxon>
        <taxon>Aerophototrophica</taxon>
    </lineage>
</organism>
<proteinExistence type="predicted"/>
<reference evidence="3" key="1">
    <citation type="submission" date="2020-04" db="EMBL/GenBank/DDBJ databases">
        <title>A desert anoxygenic phototrophic bacterium fixes CO2 using RubisCO under aerobic conditions.</title>
        <authorList>
            <person name="Tang K."/>
        </authorList>
    </citation>
    <scope>NUCLEOTIDE SEQUENCE [LARGE SCALE GENOMIC DNA]</scope>
    <source>
        <strain evidence="3">MIMtkB3</strain>
    </source>
</reference>
<evidence type="ECO:0000259" key="2">
    <source>
        <dbReference type="PROSITE" id="PS51186"/>
    </source>
</evidence>
<feature type="transmembrane region" description="Helical" evidence="1">
    <location>
        <begin position="21"/>
        <end position="38"/>
    </location>
</feature>
<evidence type="ECO:0000256" key="1">
    <source>
        <dbReference type="SAM" id="Phobius"/>
    </source>
</evidence>
<sequence length="142" mass="16043">MRVLKHLSGKPNTREEVWQRLLRYAGMWHLLGFGFWIVRDRATGRFLGEIGFLDGCRDLEPAITDTEMGWSLVPEAQGQGLAGEAVRAGLSWYAARFGHQRIVCLIHPDNAASLRLADRCGFREYARTTYKEQPGVLLARVA</sequence>
<dbReference type="InterPro" id="IPR016181">
    <property type="entry name" value="Acyl_CoA_acyltransferase"/>
</dbReference>
<dbReference type="PANTHER" id="PTHR43792:SF1">
    <property type="entry name" value="N-ACETYLTRANSFERASE DOMAIN-CONTAINING PROTEIN"/>
    <property type="match status" value="1"/>
</dbReference>
<dbReference type="PROSITE" id="PS51186">
    <property type="entry name" value="GNAT"/>
    <property type="match status" value="1"/>
</dbReference>
<dbReference type="InterPro" id="IPR051531">
    <property type="entry name" value="N-acetyltransferase"/>
</dbReference>
<dbReference type="GO" id="GO:0016747">
    <property type="term" value="F:acyltransferase activity, transferring groups other than amino-acyl groups"/>
    <property type="evidence" value="ECO:0007669"/>
    <property type="project" value="InterPro"/>
</dbReference>
<keyword evidence="1" id="KW-0472">Membrane</keyword>
<dbReference type="AlphaFoldDB" id="A0A858R3T1"/>
<dbReference type="PANTHER" id="PTHR43792">
    <property type="entry name" value="GNAT FAMILY, PUTATIVE (AFU_ORTHOLOGUE AFUA_3G00765)-RELATED-RELATED"/>
    <property type="match status" value="1"/>
</dbReference>
<gene>
    <name evidence="3" type="ORF">HHL28_02190</name>
</gene>
<dbReference type="Proteomes" id="UP000501891">
    <property type="component" value="Chromosome"/>
</dbReference>
<keyword evidence="1" id="KW-0812">Transmembrane</keyword>
<protein>
    <submittedName>
        <fullName evidence="3">GNAT family N-acetyltransferase</fullName>
    </submittedName>
</protein>
<dbReference type="KEGG" id="acru:HHL28_02190"/>
<name>A0A858R3T1_9PROT</name>
<keyword evidence="1" id="KW-1133">Transmembrane helix</keyword>